<dbReference type="RefSeq" id="WP_078744937.1">
    <property type="nucleotide sequence ID" value="NZ_FUXG01000007.1"/>
</dbReference>
<proteinExistence type="predicted"/>
<evidence type="ECO:0000313" key="2">
    <source>
        <dbReference type="EMBL" id="OPX55098.1"/>
    </source>
</evidence>
<dbReference type="SUPFAM" id="SSF53474">
    <property type="entry name" value="alpha/beta-Hydrolases"/>
    <property type="match status" value="1"/>
</dbReference>
<dbReference type="AlphaFoldDB" id="A0A1T4P1S6"/>
<dbReference type="Gene3D" id="3.40.50.1820">
    <property type="entry name" value="alpha/beta hydrolase"/>
    <property type="match status" value="1"/>
</dbReference>
<reference evidence="2 3" key="1">
    <citation type="submission" date="2017-01" db="EMBL/GenBank/DDBJ databases">
        <title>Genome Sequencing of a Marine Spirillum, Oceanospirillum multiglobuliferum ATCC 33336, from Japan.</title>
        <authorList>
            <person name="Carney J.G."/>
            <person name="Trachtenberg A.M."/>
            <person name="Rheaume B.A."/>
            <person name="Linnane J.D."/>
            <person name="Pitts N.L."/>
            <person name="Mykles D.L."/>
            <person name="Maclea K.S."/>
        </authorList>
    </citation>
    <scope>NUCLEOTIDE SEQUENCE [LARGE SCALE GENOMIC DNA]</scope>
    <source>
        <strain evidence="2 3">ATCC 33336</strain>
    </source>
</reference>
<name>A0A1T4P1S6_9GAMM</name>
<keyword evidence="3" id="KW-1185">Reference proteome</keyword>
<evidence type="ECO:0000259" key="1">
    <source>
        <dbReference type="Pfam" id="PF12262"/>
    </source>
</evidence>
<gene>
    <name evidence="2" type="ORF">BTE48_10735</name>
</gene>
<comment type="caution">
    <text evidence="2">The sequence shown here is derived from an EMBL/GenBank/DDBJ whole genome shotgun (WGS) entry which is preliminary data.</text>
</comment>
<dbReference type="OrthoDB" id="5477453at2"/>
<feature type="domain" description="Bacterial virulence factor lipase N-terminal" evidence="1">
    <location>
        <begin position="74"/>
        <end position="263"/>
    </location>
</feature>
<dbReference type="InterPro" id="IPR025920">
    <property type="entry name" value="Lipase_bact_N"/>
</dbReference>
<sequence>MKKKVLASVIAGTLALTGCKSDWVDKDNVDQTATPSVSSIPVSSVAFNPTTGELSTPTDLLISSTTGLINIPKTGDIYESLNSLDGWGIGSPIAIGVTFPSKKYGAVSLDTASVENANAVVLFDATGGKQLTYGVDYIVKGSSSGLNIIPLKAFKPANQYLIGITDAVSDSLGRKLTASTMYNLLSNSATDVTTLTANTTQQAQLAGIKALLTGINPVLSNFKAADSNLIYSTRFTTQSVEKVMQQVMAQIVTANPSVNNVATAQQALGAKGITLSDSKLSSFLTGIGQGAVAASATVNHDPLIYFGNLTAPYFLDLPTAANCGVALATTGTCDALTSHWKASDDGVLRPANYSPKKQSDQNLQVFISLPDGTAPTGGWPVALYVHGITSYKETAVAIAGNLAAQGIALVAIDLPLHGSRSIDLNADGVYELTTTDKSSGAAYANGSPLVFANLGALRTVRDNLRQSTSDLLALRAALNNAVTTIGGGSTLSLNGNTVSLLGVSLGSIIGTTVLGSSDRYDANNDGTPEIDSANPFDFNAAVLTVGGTQAAAVMGYSNSFGPIVKSALKKSDAFAAGVASNLGYTPTEFITLRSTDPTAFDSLANVAYPNFAAAFVAGAQQVVDGGDALAWAGKINSDTPVLVTQVVGNGVNLADQTVPNSTTANGFPLGGTMGLINALSLTQASASTASASGLKVYTNFSVGKHTSLLDPSESAGVTQDAASALAATTEMQTQAISFIKSAGKQIAVTNSNVVQ</sequence>
<accession>A0A1T4P1S6</accession>
<protein>
    <recommendedName>
        <fullName evidence="1">Bacterial virulence factor lipase N-terminal domain-containing protein</fullName>
    </recommendedName>
</protein>
<dbReference type="Pfam" id="PF12262">
    <property type="entry name" value="Lipase_bact_N"/>
    <property type="match status" value="1"/>
</dbReference>
<organism evidence="2 3">
    <name type="scientific">Oceanospirillum multiglobuliferum</name>
    <dbReference type="NCBI Taxonomy" id="64969"/>
    <lineage>
        <taxon>Bacteria</taxon>
        <taxon>Pseudomonadati</taxon>
        <taxon>Pseudomonadota</taxon>
        <taxon>Gammaproteobacteria</taxon>
        <taxon>Oceanospirillales</taxon>
        <taxon>Oceanospirillaceae</taxon>
        <taxon>Oceanospirillum</taxon>
    </lineage>
</organism>
<dbReference type="EMBL" id="MTSM01000013">
    <property type="protein sequence ID" value="OPX55098.1"/>
    <property type="molecule type" value="Genomic_DNA"/>
</dbReference>
<dbReference type="STRING" id="64969.SAMN02745127_01315"/>
<dbReference type="Proteomes" id="UP000191418">
    <property type="component" value="Unassembled WGS sequence"/>
</dbReference>
<evidence type="ECO:0000313" key="3">
    <source>
        <dbReference type="Proteomes" id="UP000191418"/>
    </source>
</evidence>
<dbReference type="PROSITE" id="PS51257">
    <property type="entry name" value="PROKAR_LIPOPROTEIN"/>
    <property type="match status" value="1"/>
</dbReference>
<dbReference type="InterPro" id="IPR029058">
    <property type="entry name" value="AB_hydrolase_fold"/>
</dbReference>